<evidence type="ECO:0000256" key="6">
    <source>
        <dbReference type="ARBA" id="ARBA00022840"/>
    </source>
</evidence>
<keyword evidence="4" id="KW-0547">Nucleotide-binding</keyword>
<keyword evidence="9" id="KW-1185">Reference proteome</keyword>
<dbReference type="FunFam" id="3.40.1190.20:FF:000003">
    <property type="entry name" value="Phosphomethylpyrimidine kinase ThiD"/>
    <property type="match status" value="1"/>
</dbReference>
<dbReference type="AlphaFoldDB" id="A0A0E3V0J0"/>
<dbReference type="NCBIfam" id="TIGR00097">
    <property type="entry name" value="HMP-P_kinase"/>
    <property type="match status" value="1"/>
</dbReference>
<dbReference type="GO" id="GO:0009229">
    <property type="term" value="P:thiamine diphosphate biosynthetic process"/>
    <property type="evidence" value="ECO:0007669"/>
    <property type="project" value="UniProtKB-UniPathway"/>
</dbReference>
<dbReference type="SUPFAM" id="SSF53613">
    <property type="entry name" value="Ribokinase-like"/>
    <property type="match status" value="1"/>
</dbReference>
<sequence>MKSSTPSSVQIPKVLTIAGSDSGGGAGIQADLKVITALGGYGMTVITAITAQNTLGVTRIQDIDLDVVEAQIDAVFLDIGVDIVKIGMLASPEIVRTVASALKRHGAKTIVLDPVLRATSGASLGGDDTAQAMIKDLFPMASLITPNLEEAGLLLGREIEGVKDFKMAAEELLEMGPQAVLIKGGHLDASHTQLTDFLMWRTIEDSLEVVQSKEFKHYRVNTLNTHGTGCSLSSAIATYLADGHDLAHAVAKAISYVEAGLEKGCFLNIGEGSGPLWHMHDFYPTALPEEEGKY</sequence>
<keyword evidence="5 8" id="KW-0418">Kinase</keyword>
<dbReference type="Pfam" id="PF08543">
    <property type="entry name" value="Phos_pyr_kin"/>
    <property type="match status" value="1"/>
</dbReference>
<keyword evidence="6" id="KW-0067">ATP-binding</keyword>
<dbReference type="HOGENOM" id="CLU_020520_0_3_4"/>
<proteinExistence type="predicted"/>
<dbReference type="GO" id="GO:0009228">
    <property type="term" value="P:thiamine biosynthetic process"/>
    <property type="evidence" value="ECO:0007669"/>
    <property type="project" value="InterPro"/>
</dbReference>
<dbReference type="KEGG" id="pdq:CL55_00009960"/>
<dbReference type="Proteomes" id="UP000061135">
    <property type="component" value="Chromosome"/>
</dbReference>
<dbReference type="InterPro" id="IPR013749">
    <property type="entry name" value="PM/HMP-P_kinase-1"/>
</dbReference>
<dbReference type="OrthoDB" id="9810880at2"/>
<evidence type="ECO:0000259" key="7">
    <source>
        <dbReference type="Pfam" id="PF08543"/>
    </source>
</evidence>
<dbReference type="InterPro" id="IPR004399">
    <property type="entry name" value="HMP/HMP-P_kinase_dom"/>
</dbReference>
<keyword evidence="3 8" id="KW-0808">Transferase</keyword>
<evidence type="ECO:0000313" key="9">
    <source>
        <dbReference type="Proteomes" id="UP000061135"/>
    </source>
</evidence>
<dbReference type="GO" id="GO:0005524">
    <property type="term" value="F:ATP binding"/>
    <property type="evidence" value="ECO:0007669"/>
    <property type="project" value="UniProtKB-KW"/>
</dbReference>
<accession>A0A0E3V0J0</accession>
<evidence type="ECO:0000256" key="2">
    <source>
        <dbReference type="ARBA" id="ARBA00012135"/>
    </source>
</evidence>
<evidence type="ECO:0000313" key="8">
    <source>
        <dbReference type="EMBL" id="AKD25329.1"/>
    </source>
</evidence>
<feature type="domain" description="Pyridoxamine kinase/Phosphomethylpyrimidine kinase" evidence="7">
    <location>
        <begin position="21"/>
        <end position="276"/>
    </location>
</feature>
<gene>
    <name evidence="8" type="ORF">CL55_00009960</name>
</gene>
<dbReference type="GO" id="GO:0008972">
    <property type="term" value="F:phosphomethylpyrimidine kinase activity"/>
    <property type="evidence" value="ECO:0007669"/>
    <property type="project" value="InterPro"/>
</dbReference>
<protein>
    <recommendedName>
        <fullName evidence="2">hydroxymethylpyrimidine kinase</fullName>
        <ecNumber evidence="2">2.7.1.49</ecNumber>
    </recommendedName>
</protein>
<evidence type="ECO:0000256" key="5">
    <source>
        <dbReference type="ARBA" id="ARBA00022777"/>
    </source>
</evidence>
<dbReference type="PANTHER" id="PTHR20858:SF17">
    <property type="entry name" value="HYDROXYMETHYLPYRIMIDINE_PHOSPHOMETHYLPYRIMIDINE KINASE THI20-RELATED"/>
    <property type="match status" value="1"/>
</dbReference>
<dbReference type="InterPro" id="IPR029056">
    <property type="entry name" value="Ribokinase-like"/>
</dbReference>
<dbReference type="RefSeq" id="WP_046330131.1">
    <property type="nucleotide sequence ID" value="NZ_CP007501.1"/>
</dbReference>
<dbReference type="STRING" id="1835254.CL55_00009960"/>
<evidence type="ECO:0000256" key="3">
    <source>
        <dbReference type="ARBA" id="ARBA00022679"/>
    </source>
</evidence>
<dbReference type="Gene3D" id="3.40.1190.20">
    <property type="match status" value="1"/>
</dbReference>
<dbReference type="GO" id="GO:0005829">
    <property type="term" value="C:cytosol"/>
    <property type="evidence" value="ECO:0007669"/>
    <property type="project" value="TreeGrafter"/>
</dbReference>
<dbReference type="CDD" id="cd01169">
    <property type="entry name" value="HMPP_kinase"/>
    <property type="match status" value="1"/>
</dbReference>
<dbReference type="EC" id="2.7.1.49" evidence="2"/>
<reference evidence="8 9" key="1">
    <citation type="submission" date="2014-03" db="EMBL/GenBank/DDBJ databases">
        <title>Genome of Polynucleobacter strain MWH-MoK4.</title>
        <authorList>
            <person name="Hahn M.W."/>
        </authorList>
    </citation>
    <scope>NUCLEOTIDE SEQUENCE [LARGE SCALE GENOMIC DNA]</scope>
    <source>
        <strain evidence="8 9">MWH-MoK4</strain>
    </source>
</reference>
<name>A0A0E3V0J0_9BURK</name>
<dbReference type="EMBL" id="CP007501">
    <property type="protein sequence ID" value="AKD25329.1"/>
    <property type="molecule type" value="Genomic_DNA"/>
</dbReference>
<evidence type="ECO:0000256" key="4">
    <source>
        <dbReference type="ARBA" id="ARBA00022741"/>
    </source>
</evidence>
<organism evidence="8 9">
    <name type="scientific">Polynucleobacter duraquae</name>
    <dbReference type="NCBI Taxonomy" id="1835254"/>
    <lineage>
        <taxon>Bacteria</taxon>
        <taxon>Pseudomonadati</taxon>
        <taxon>Pseudomonadota</taxon>
        <taxon>Betaproteobacteria</taxon>
        <taxon>Burkholderiales</taxon>
        <taxon>Burkholderiaceae</taxon>
        <taxon>Polynucleobacter</taxon>
    </lineage>
</organism>
<dbReference type="UniPathway" id="UPA00060">
    <property type="reaction ID" value="UER00138"/>
</dbReference>
<dbReference type="PANTHER" id="PTHR20858">
    <property type="entry name" value="PHOSPHOMETHYLPYRIMIDINE KINASE"/>
    <property type="match status" value="1"/>
</dbReference>
<dbReference type="GO" id="GO:0008902">
    <property type="term" value="F:hydroxymethylpyrimidine kinase activity"/>
    <property type="evidence" value="ECO:0007669"/>
    <property type="project" value="UniProtKB-EC"/>
</dbReference>
<comment type="pathway">
    <text evidence="1">Cofactor biosynthesis; thiamine diphosphate biosynthesis.</text>
</comment>
<dbReference type="PATRIC" id="fig|576611.7.peg.1012"/>
<evidence type="ECO:0000256" key="1">
    <source>
        <dbReference type="ARBA" id="ARBA00004948"/>
    </source>
</evidence>